<evidence type="ECO:0000256" key="3">
    <source>
        <dbReference type="SAM" id="Phobius"/>
    </source>
</evidence>
<dbReference type="AlphaFoldDB" id="A0A248UIN2"/>
<dbReference type="InterPro" id="IPR032820">
    <property type="entry name" value="ATPase_put"/>
</dbReference>
<keyword evidence="3" id="KW-1133">Transmembrane helix</keyword>
<evidence type="ECO:0000313" key="7">
    <source>
        <dbReference type="Proteomes" id="UP000327108"/>
    </source>
</evidence>
<keyword evidence="1" id="KW-0375">Hydrogen ion transport</keyword>
<evidence type="ECO:0000256" key="2">
    <source>
        <dbReference type="SAM" id="MobiDB-lite"/>
    </source>
</evidence>
<evidence type="ECO:0000313" key="4">
    <source>
        <dbReference type="EMBL" id="ASV86390.1"/>
    </source>
</evidence>
<accession>A0A248UIN2</accession>
<feature type="region of interest" description="Disordered" evidence="2">
    <location>
        <begin position="1"/>
        <end position="25"/>
    </location>
</feature>
<protein>
    <recommendedName>
        <fullName evidence="1">ATP synthase protein I</fullName>
    </recommendedName>
</protein>
<dbReference type="Pfam" id="PF09527">
    <property type="entry name" value="ATPase_gene1"/>
    <property type="match status" value="1"/>
</dbReference>
<comment type="similarity">
    <text evidence="1">Belongs to the bacterial AtpI family.</text>
</comment>
<dbReference type="GO" id="GO:1902600">
    <property type="term" value="P:proton transmembrane transport"/>
    <property type="evidence" value="ECO:0007669"/>
    <property type="project" value="UniProtKB-KW"/>
</dbReference>
<dbReference type="Proteomes" id="UP000215256">
    <property type="component" value="Chromosome 1"/>
</dbReference>
<dbReference type="EMBL" id="CP022604">
    <property type="protein sequence ID" value="ASV86390.1"/>
    <property type="molecule type" value="Genomic_DNA"/>
</dbReference>
<evidence type="ECO:0000256" key="1">
    <source>
        <dbReference type="PIRNR" id="PIRNR032126"/>
    </source>
</evidence>
<proteinExistence type="inferred from homology"/>
<dbReference type="InterPro" id="IPR016989">
    <property type="entry name" value="Atp1_alphaprobac"/>
</dbReference>
<gene>
    <name evidence="4" type="ORF">CES85_0430</name>
    <name evidence="5" type="ORF">F3W84_02035</name>
</gene>
<keyword evidence="3" id="KW-0812">Transmembrane</keyword>
<feature type="transmembrane region" description="Helical" evidence="3">
    <location>
        <begin position="65"/>
        <end position="83"/>
    </location>
</feature>
<dbReference type="EMBL" id="VYXQ01000002">
    <property type="protein sequence ID" value="KAA9370442.1"/>
    <property type="molecule type" value="Genomic_DNA"/>
</dbReference>
<name>A0A248UIN2_9HYPH</name>
<dbReference type="Proteomes" id="UP000327108">
    <property type="component" value="Unassembled WGS sequence"/>
</dbReference>
<evidence type="ECO:0000313" key="5">
    <source>
        <dbReference type="EMBL" id="KAA9370442.1"/>
    </source>
</evidence>
<dbReference type="PIRSF" id="PIRSF032126">
    <property type="entry name" value="F0F1_ATP_synthase_subunit_I"/>
    <property type="match status" value="1"/>
</dbReference>
<keyword evidence="1" id="KW-0813">Transport</keyword>
<reference evidence="5 7" key="2">
    <citation type="submission" date="2019-09" db="EMBL/GenBank/DDBJ databases">
        <title>Biological control of the noxious weed angled onion (Allium triquetrum) thwarted by endophytic bacteria in Victoria, Australia.</title>
        <authorList>
            <person name="Tehranchian P."/>
            <person name="Adair R.J."/>
            <person name="Van T.H."/>
            <person name="Morrison P.D."/>
            <person name="Williams H."/>
            <person name="Lawrie A.C."/>
        </authorList>
    </citation>
    <scope>NUCLEOTIDE SEQUENCE [LARGE SCALE GENOMIC DNA]</scope>
    <source>
        <strain evidence="5 7">RPTAtOch1</strain>
    </source>
</reference>
<dbReference type="GO" id="GO:0045259">
    <property type="term" value="C:proton-transporting ATP synthase complex"/>
    <property type="evidence" value="ECO:0007669"/>
    <property type="project" value="UniProtKB-UniRule"/>
</dbReference>
<comment type="function">
    <text evidence="1">A possible function for this protein is to guide the assembly of the membrane sector of the ATPase enzyme complex.</text>
</comment>
<dbReference type="RefSeq" id="WP_095446112.1">
    <property type="nucleotide sequence ID" value="NZ_CP022604.1"/>
</dbReference>
<reference evidence="4 6" key="1">
    <citation type="submission" date="2017-07" db="EMBL/GenBank/DDBJ databases">
        <title>Phylogenetic study on the rhizospheric bacterium Ochrobactrum sp. A44.</title>
        <authorList>
            <person name="Krzyzanowska D.M."/>
            <person name="Ossowicki A."/>
            <person name="Rajewska M."/>
            <person name="Maciag T."/>
            <person name="Kaczynski Z."/>
            <person name="Czerwicka M."/>
            <person name="Jafra S."/>
        </authorList>
    </citation>
    <scope>NUCLEOTIDE SEQUENCE [LARGE SCALE GENOMIC DNA]</scope>
    <source>
        <strain evidence="4 6">A44</strain>
    </source>
</reference>
<organism evidence="4 6">
    <name type="scientific">Ochrobactrum quorumnocens</name>
    <dbReference type="NCBI Taxonomy" id="271865"/>
    <lineage>
        <taxon>Bacteria</taxon>
        <taxon>Pseudomonadati</taxon>
        <taxon>Pseudomonadota</taxon>
        <taxon>Alphaproteobacteria</taxon>
        <taxon>Hyphomicrobiales</taxon>
        <taxon>Brucellaceae</taxon>
        <taxon>Brucella/Ochrobactrum group</taxon>
        <taxon>Ochrobactrum</taxon>
    </lineage>
</organism>
<evidence type="ECO:0000313" key="6">
    <source>
        <dbReference type="Proteomes" id="UP000215256"/>
    </source>
</evidence>
<keyword evidence="1 3" id="KW-0472">Membrane</keyword>
<keyword evidence="7" id="KW-1185">Reference proteome</keyword>
<keyword evidence="1" id="KW-0406">Ion transport</keyword>
<feature type="transmembrane region" description="Helical" evidence="3">
    <location>
        <begin position="89"/>
        <end position="110"/>
    </location>
</feature>
<dbReference type="KEGG" id="och:CES85_0430"/>
<sequence>MTSGTEPGKSSGVGRDVERKTVSGGLDQRLNRLEAELAKKGMFKPPASEDERSETSSSVAQAMKLSSEFIAGIVVGALIGWFLDRYAGTSPWGLIIFLLLGFGAGTLNVLRSAGYVADQGNIKSSVEKSDKE</sequence>
<dbReference type="OrthoDB" id="15401at2"/>